<dbReference type="InterPro" id="IPR005135">
    <property type="entry name" value="Endo/exonuclease/phosphatase"/>
</dbReference>
<dbReference type="InterPro" id="IPR043502">
    <property type="entry name" value="DNA/RNA_pol_sf"/>
</dbReference>
<dbReference type="Pfam" id="PF14529">
    <property type="entry name" value="Exo_endo_phos_2"/>
    <property type="match status" value="1"/>
</dbReference>
<dbReference type="SUPFAM" id="SSF56672">
    <property type="entry name" value="DNA/RNA polymerases"/>
    <property type="match status" value="1"/>
</dbReference>
<name>A0A9P3LLK7_9APHY</name>
<feature type="domain" description="RNase H type-1" evidence="4">
    <location>
        <begin position="932"/>
        <end position="1074"/>
    </location>
</feature>
<evidence type="ECO:0000313" key="5">
    <source>
        <dbReference type="EMBL" id="GJE98412.1"/>
    </source>
</evidence>
<dbReference type="InterPro" id="IPR036397">
    <property type="entry name" value="RNaseH_sf"/>
</dbReference>
<dbReference type="PANTHER" id="PTHR33481">
    <property type="entry name" value="REVERSE TRANSCRIPTASE"/>
    <property type="match status" value="1"/>
</dbReference>
<feature type="region of interest" description="Disordered" evidence="2">
    <location>
        <begin position="1195"/>
        <end position="1222"/>
    </location>
</feature>
<dbReference type="InterPro" id="IPR036691">
    <property type="entry name" value="Endo/exonu/phosph_ase_sf"/>
</dbReference>
<dbReference type="EMBL" id="BPQB01000087">
    <property type="protein sequence ID" value="GJE98412.1"/>
    <property type="molecule type" value="Genomic_DNA"/>
</dbReference>
<evidence type="ECO:0000256" key="1">
    <source>
        <dbReference type="SAM" id="Coils"/>
    </source>
</evidence>
<dbReference type="SUPFAM" id="SSF56219">
    <property type="entry name" value="DNase I-like"/>
    <property type="match status" value="1"/>
</dbReference>
<dbReference type="PROSITE" id="PS50878">
    <property type="entry name" value="RT_POL"/>
    <property type="match status" value="1"/>
</dbReference>
<reference evidence="5 6" key="1">
    <citation type="submission" date="2021-08" db="EMBL/GenBank/DDBJ databases">
        <title>Draft Genome Sequence of Phanerochaete sordida strain YK-624.</title>
        <authorList>
            <person name="Mori T."/>
            <person name="Dohra H."/>
            <person name="Suzuki T."/>
            <person name="Kawagishi H."/>
            <person name="Hirai H."/>
        </authorList>
    </citation>
    <scope>NUCLEOTIDE SEQUENCE [LARGE SCALE GENOMIC DNA]</scope>
    <source>
        <strain evidence="5 6">YK-624</strain>
    </source>
</reference>
<gene>
    <name evidence="5" type="ORF">PsYK624_146420</name>
</gene>
<dbReference type="InterPro" id="IPR000477">
    <property type="entry name" value="RT_dom"/>
</dbReference>
<evidence type="ECO:0008006" key="7">
    <source>
        <dbReference type="Google" id="ProtNLM"/>
    </source>
</evidence>
<dbReference type="GO" id="GO:0003676">
    <property type="term" value="F:nucleic acid binding"/>
    <property type="evidence" value="ECO:0007669"/>
    <property type="project" value="InterPro"/>
</dbReference>
<dbReference type="PANTHER" id="PTHR33481:SF1">
    <property type="entry name" value="ENDONUCLEASE_EXONUCLEASE_PHOSPHATASE DOMAIN-CONTAINING PROTEIN-RELATED"/>
    <property type="match status" value="1"/>
</dbReference>
<feature type="coiled-coil region" evidence="1">
    <location>
        <begin position="217"/>
        <end position="247"/>
    </location>
</feature>
<dbReference type="InterPro" id="IPR002156">
    <property type="entry name" value="RNaseH_domain"/>
</dbReference>
<feature type="domain" description="Reverse transcriptase" evidence="3">
    <location>
        <begin position="412"/>
        <end position="705"/>
    </location>
</feature>
<dbReference type="GO" id="GO:0004523">
    <property type="term" value="F:RNA-DNA hybrid ribonuclease activity"/>
    <property type="evidence" value="ECO:0007669"/>
    <property type="project" value="InterPro"/>
</dbReference>
<keyword evidence="1" id="KW-0175">Coiled coil</keyword>
<dbReference type="PROSITE" id="PS50879">
    <property type="entry name" value="RNASE_H_1"/>
    <property type="match status" value="1"/>
</dbReference>
<dbReference type="InterPro" id="IPR012337">
    <property type="entry name" value="RNaseH-like_sf"/>
</dbReference>
<dbReference type="Pfam" id="PF00075">
    <property type="entry name" value="RNase_H"/>
    <property type="match status" value="1"/>
</dbReference>
<dbReference type="Gene3D" id="3.60.10.10">
    <property type="entry name" value="Endonuclease/exonuclease/phosphatase"/>
    <property type="match status" value="1"/>
</dbReference>
<dbReference type="CDD" id="cd09276">
    <property type="entry name" value="Rnase_HI_RT_non_LTR"/>
    <property type="match status" value="1"/>
</dbReference>
<sequence length="1314" mass="147942">MTLPTGDLNFLNVYNDSTTHSAVTHLVDVVDRLPQLSFMAGDFNLRHPMWNAGCQDMADRRQRRIKAAPCDDLIQLATTELQLALLNDPNGGPTWQSNNPRLSPGVLDLVWVDGSLGEYHGLEVLLDHRFRSDHAILRWTMPLYPQARLQPSLGRSAEEVEAYLADVAKGIADLPTTYTSREQVEAAGEHLQVLLDDAWKTHARTPRPSKHAKSWWNQDCAVRARALRREREALRQARREKRAAARAGLTPGLRDLHRETLRLQESCHNIQNSLRRATRQAKRKLFDSLLDRLQAKNVWEAATWTRPRKARQNVALTTPEGTTADTPDQVRHTLQTQYTSHTGRGDPSILDDIAPIPTRSFPPFSAAEFHENLRKTNNSSCPGPDHLNWQWLKRLTREHPDVAPRLVILFNACIVQGIAPTFFKRSCTVVVPKPNKADYTKAKSYRPIVLLNCIGKLLEKMIAARMQFDGQKFAIMHPCQYGGTIQHSTTDAGIMLVHNIREAWAKGLSVSALLLDVAQFFPSIQHDLLTKILRKQGFAPTLCGFLEDYLVGRRTQFIFNGQTLDPTDFTVGVGQGSALSPVLAGLYIALVLHKWAPVQRKRCENLNIQFFVDDGLISVASPIVPGDHSALDMNNAILAHAFHDLNGDLERLGLGVETDKLELMHFRKRTRPRATTLGPDLVLQIAGRLHRVTPKEEMRYLGFYLDPALSFRSHIKFYTTKATSTVAALRMLGNSVRGLSPISKRKLYISNVLPLMLYGAQLWWTPTWAGRKWAANLLQKAQSRAARWISGCFRTTPVGAMDMAAGLIPVRPQIDQYMKRAAIRLTALPAVHPIRRLVVAEQRSAGGSRTKAQRAAVGPSPVVIAAEQSAASNEQFYALDDECRPGERICDVYAARIHVDLGDDAPPKAKRADFRTWLLDCFKPKLQEIVTQSSNRLLFTDGSADTVDGVVRAGAAWAVYDQTRRVAAGTVGIGRATPYDAEAVALARGLRDATVNVPPQTSHLHVFTDNKSVLDKLLKGTQGPGQMQLILACRAIRSFLTEHPDRQVTLHWCPAHEGVAQNESVDRDAKTALHMEQPPATTYARAKQDFATAAMSTWRDMMDSSRYRGRANLLRVDCHERVTQKAKTHYLLRPLGNNNKEFARAARFLSGHFPHGEFRQRFNLPGRQACQCGAPMETREHIMYDCPLWLHPFPRPHTRGPRNPRSALYLDDEDDDDVPLSDRPNDSEVLHFLRLNPMVATFEWYDLLDKVDKDDAARQAQSYHRTLLDMHTMAKQAAWRRFRTQDPYADSEVFIAEWDPDERTRDALMAWQPP</sequence>
<comment type="caution">
    <text evidence="5">The sequence shown here is derived from an EMBL/GenBank/DDBJ whole genome shotgun (WGS) entry which is preliminary data.</text>
</comment>
<evidence type="ECO:0000259" key="3">
    <source>
        <dbReference type="PROSITE" id="PS50878"/>
    </source>
</evidence>
<dbReference type="Proteomes" id="UP000703269">
    <property type="component" value="Unassembled WGS sequence"/>
</dbReference>
<dbReference type="Gene3D" id="3.30.420.10">
    <property type="entry name" value="Ribonuclease H-like superfamily/Ribonuclease H"/>
    <property type="match status" value="1"/>
</dbReference>
<dbReference type="CDD" id="cd01650">
    <property type="entry name" value="RT_nLTR_like"/>
    <property type="match status" value="1"/>
</dbReference>
<evidence type="ECO:0000259" key="4">
    <source>
        <dbReference type="PROSITE" id="PS50879"/>
    </source>
</evidence>
<dbReference type="SUPFAM" id="SSF53098">
    <property type="entry name" value="Ribonuclease H-like"/>
    <property type="match status" value="1"/>
</dbReference>
<protein>
    <recommendedName>
        <fullName evidence="7">Reverse transcriptase</fullName>
    </recommendedName>
</protein>
<keyword evidence="6" id="KW-1185">Reference proteome</keyword>
<dbReference type="Pfam" id="PF00078">
    <property type="entry name" value="RVT_1"/>
    <property type="match status" value="1"/>
</dbReference>
<dbReference type="OrthoDB" id="2796134at2759"/>
<evidence type="ECO:0000313" key="6">
    <source>
        <dbReference type="Proteomes" id="UP000703269"/>
    </source>
</evidence>
<feature type="compositionally biased region" description="Acidic residues" evidence="2">
    <location>
        <begin position="1210"/>
        <end position="1219"/>
    </location>
</feature>
<evidence type="ECO:0000256" key="2">
    <source>
        <dbReference type="SAM" id="MobiDB-lite"/>
    </source>
</evidence>
<proteinExistence type="predicted"/>
<accession>A0A9P3LLK7</accession>
<organism evidence="5 6">
    <name type="scientific">Phanerochaete sordida</name>
    <dbReference type="NCBI Taxonomy" id="48140"/>
    <lineage>
        <taxon>Eukaryota</taxon>
        <taxon>Fungi</taxon>
        <taxon>Dikarya</taxon>
        <taxon>Basidiomycota</taxon>
        <taxon>Agaricomycotina</taxon>
        <taxon>Agaricomycetes</taxon>
        <taxon>Polyporales</taxon>
        <taxon>Phanerochaetaceae</taxon>
        <taxon>Phanerochaete</taxon>
    </lineage>
</organism>